<dbReference type="EMBL" id="MT143583">
    <property type="protein sequence ID" value="QJA98468.1"/>
    <property type="molecule type" value="Genomic_DNA"/>
</dbReference>
<organism evidence="1">
    <name type="scientific">viral metagenome</name>
    <dbReference type="NCBI Taxonomy" id="1070528"/>
    <lineage>
        <taxon>unclassified sequences</taxon>
        <taxon>metagenomes</taxon>
        <taxon>organismal metagenomes</taxon>
    </lineage>
</organism>
<accession>A0A6M3M0W9</accession>
<name>A0A6M3M0W9_9ZZZZ</name>
<evidence type="ECO:0000313" key="1">
    <source>
        <dbReference type="EMBL" id="QJA98468.1"/>
    </source>
</evidence>
<dbReference type="AlphaFoldDB" id="A0A6M3M0W9"/>
<proteinExistence type="predicted"/>
<protein>
    <submittedName>
        <fullName evidence="1">Uncharacterized protein</fullName>
    </submittedName>
</protein>
<reference evidence="1" key="1">
    <citation type="submission" date="2020-03" db="EMBL/GenBank/DDBJ databases">
        <title>The deep terrestrial virosphere.</title>
        <authorList>
            <person name="Holmfeldt K."/>
            <person name="Nilsson E."/>
            <person name="Simone D."/>
            <person name="Lopez-Fernandez M."/>
            <person name="Wu X."/>
            <person name="de Brujin I."/>
            <person name="Lundin D."/>
            <person name="Andersson A."/>
            <person name="Bertilsson S."/>
            <person name="Dopson M."/>
        </authorList>
    </citation>
    <scope>NUCLEOTIDE SEQUENCE</scope>
    <source>
        <strain evidence="1">MM171A01761</strain>
        <strain evidence="2">MM171B02188</strain>
    </source>
</reference>
<dbReference type="EMBL" id="MT143722">
    <property type="protein sequence ID" value="QJB01657.1"/>
    <property type="molecule type" value="Genomic_DNA"/>
</dbReference>
<sequence length="59" mass="6634">MTTLKSTLTLYGIDEQTGARKVIDALVEMNCSGNRQWLIVDPDNWASLQGIPQIEVNER</sequence>
<evidence type="ECO:0000313" key="2">
    <source>
        <dbReference type="EMBL" id="QJB01657.1"/>
    </source>
</evidence>
<gene>
    <name evidence="1" type="ORF">MM171A01761_0009</name>
    <name evidence="2" type="ORF">MM171B02188_0005</name>
</gene>